<dbReference type="SUPFAM" id="SSF54285">
    <property type="entry name" value="MoaD/ThiS"/>
    <property type="match status" value="1"/>
</dbReference>
<keyword evidence="2" id="KW-1185">Reference proteome</keyword>
<proteinExistence type="predicted"/>
<dbReference type="InterPro" id="IPR016155">
    <property type="entry name" value="Mopterin_synth/thiamin_S_b"/>
</dbReference>
<dbReference type="InterPro" id="IPR003749">
    <property type="entry name" value="ThiS/MoaD-like"/>
</dbReference>
<dbReference type="InterPro" id="IPR012675">
    <property type="entry name" value="Beta-grasp_dom_sf"/>
</dbReference>
<organism evidence="1 2">
    <name type="scientific">Noviherbaspirillum album</name>
    <dbReference type="NCBI Taxonomy" id="3080276"/>
    <lineage>
        <taxon>Bacteria</taxon>
        <taxon>Pseudomonadati</taxon>
        <taxon>Pseudomonadota</taxon>
        <taxon>Betaproteobacteria</taxon>
        <taxon>Burkholderiales</taxon>
        <taxon>Oxalobacteraceae</taxon>
        <taxon>Noviherbaspirillum</taxon>
    </lineage>
</organism>
<accession>A0ABU6J279</accession>
<reference evidence="1 2" key="1">
    <citation type="submission" date="2023-10" db="EMBL/GenBank/DDBJ databases">
        <title>Noviherbaspirillum sp. CPCC 100848 genome assembly.</title>
        <authorList>
            <person name="Li X.Y."/>
            <person name="Fang X.M."/>
        </authorList>
    </citation>
    <scope>NUCLEOTIDE SEQUENCE [LARGE SCALE GENOMIC DNA]</scope>
    <source>
        <strain evidence="1 2">CPCC 100848</strain>
    </source>
</reference>
<evidence type="ECO:0000313" key="1">
    <source>
        <dbReference type="EMBL" id="MEC4717731.1"/>
    </source>
</evidence>
<dbReference type="Proteomes" id="UP001352263">
    <property type="component" value="Unassembled WGS sequence"/>
</dbReference>
<protein>
    <submittedName>
        <fullName evidence="1">MoaD/ThiS family protein</fullName>
    </submittedName>
</protein>
<sequence>MKLTFKLFATLTDYLPPERKYNAVELEVAPETRLGDLIARFKLPEKMVHLVLVNGVYVEPAQRGARSLAEGDVIAIWPPVAGG</sequence>
<comment type="caution">
    <text evidence="1">The sequence shown here is derived from an EMBL/GenBank/DDBJ whole genome shotgun (WGS) entry which is preliminary data.</text>
</comment>
<dbReference type="Pfam" id="PF02597">
    <property type="entry name" value="ThiS"/>
    <property type="match status" value="1"/>
</dbReference>
<name>A0ABU6J279_9BURK</name>
<evidence type="ECO:0000313" key="2">
    <source>
        <dbReference type="Proteomes" id="UP001352263"/>
    </source>
</evidence>
<gene>
    <name evidence="1" type="ORF">RY831_01080</name>
</gene>
<dbReference type="RefSeq" id="WP_326504481.1">
    <property type="nucleotide sequence ID" value="NZ_JAWIIV010000001.1"/>
</dbReference>
<dbReference type="CDD" id="cd17040">
    <property type="entry name" value="Ubl_MoaD_like"/>
    <property type="match status" value="1"/>
</dbReference>
<dbReference type="EMBL" id="JAWIIV010000001">
    <property type="protein sequence ID" value="MEC4717731.1"/>
    <property type="molecule type" value="Genomic_DNA"/>
</dbReference>
<dbReference type="Gene3D" id="3.10.20.30">
    <property type="match status" value="1"/>
</dbReference>